<dbReference type="PANTHER" id="PTHR30399">
    <property type="entry name" value="UNCHARACTERIZED PROTEIN YGJP"/>
    <property type="match status" value="1"/>
</dbReference>
<proteinExistence type="predicted"/>
<keyword evidence="2" id="KW-0378">Hydrolase</keyword>
<organism evidence="2 3">
    <name type="scientific">Novosphingobium capsulatum</name>
    <dbReference type="NCBI Taxonomy" id="13688"/>
    <lineage>
        <taxon>Bacteria</taxon>
        <taxon>Pseudomonadati</taxon>
        <taxon>Pseudomonadota</taxon>
        <taxon>Alphaproteobacteria</taxon>
        <taxon>Sphingomonadales</taxon>
        <taxon>Sphingomonadaceae</taxon>
        <taxon>Novosphingobium</taxon>
    </lineage>
</organism>
<dbReference type="CDD" id="cd07344">
    <property type="entry name" value="M48_yhfN_like"/>
    <property type="match status" value="1"/>
</dbReference>
<dbReference type="InterPro" id="IPR002725">
    <property type="entry name" value="YgjP-like_metallopeptidase"/>
</dbReference>
<dbReference type="Proteomes" id="UP001184150">
    <property type="component" value="Unassembled WGS sequence"/>
</dbReference>
<keyword evidence="3" id="KW-1185">Reference proteome</keyword>
<evidence type="ECO:0000259" key="1">
    <source>
        <dbReference type="Pfam" id="PF01863"/>
    </source>
</evidence>
<comment type="caution">
    <text evidence="2">The sequence shown here is derived from an EMBL/GenBank/DDBJ whole genome shotgun (WGS) entry which is preliminary data.</text>
</comment>
<dbReference type="PANTHER" id="PTHR30399:SF1">
    <property type="entry name" value="UTP PYROPHOSPHATASE"/>
    <property type="match status" value="1"/>
</dbReference>
<reference evidence="2 3" key="1">
    <citation type="submission" date="2023-07" db="EMBL/GenBank/DDBJ databases">
        <title>Sorghum-associated microbial communities from plants grown in Nebraska, USA.</title>
        <authorList>
            <person name="Schachtman D."/>
        </authorList>
    </citation>
    <scope>NUCLEOTIDE SEQUENCE [LARGE SCALE GENOMIC DNA]</scope>
    <source>
        <strain evidence="2 3">DS1027</strain>
    </source>
</reference>
<feature type="domain" description="YgjP-like metallopeptidase" evidence="1">
    <location>
        <begin position="38"/>
        <end position="236"/>
    </location>
</feature>
<sequence>MIDWLRRAAEPEAVQPAPVVTVAGRALAVEVRRLRQARRMTLRLAPDGSAARVSMPTWARTADALAFVRERADWLAAQLDRLPPPLDLAPGCALPFRGDVLTVSWDTRNPRRPVVDDGALLVGGPVEQLPARVQRWLAAEALRLCTADLAHYCARAGVAVPPLGLSSAKRRWGSCASDGTIRINWRLIMAPDAVRRSVVAHEVAHLVHFDHSPAFHALLAQLFEGSVTAANRWLKAEGRGLYRLFG</sequence>
<evidence type="ECO:0000313" key="2">
    <source>
        <dbReference type="EMBL" id="MDR6511628.1"/>
    </source>
</evidence>
<accession>A0ABU1MMS2</accession>
<name>A0ABU1MMS2_9SPHN</name>
<dbReference type="Gene3D" id="3.30.2010.10">
    <property type="entry name" value="Metalloproteases ('zincins'), catalytic domain"/>
    <property type="match status" value="1"/>
</dbReference>
<dbReference type="GO" id="GO:0016787">
    <property type="term" value="F:hydrolase activity"/>
    <property type="evidence" value="ECO:0007669"/>
    <property type="project" value="UniProtKB-KW"/>
</dbReference>
<protein>
    <submittedName>
        <fullName evidence="2">Metal-dependent hydrolase</fullName>
    </submittedName>
</protein>
<dbReference type="Pfam" id="PF01863">
    <property type="entry name" value="YgjP-like"/>
    <property type="match status" value="1"/>
</dbReference>
<dbReference type="InterPro" id="IPR053136">
    <property type="entry name" value="UTP_pyrophosphatase-like"/>
</dbReference>
<dbReference type="EMBL" id="JAVDRD010000006">
    <property type="protein sequence ID" value="MDR6511628.1"/>
    <property type="molecule type" value="Genomic_DNA"/>
</dbReference>
<evidence type="ECO:0000313" key="3">
    <source>
        <dbReference type="Proteomes" id="UP001184150"/>
    </source>
</evidence>
<gene>
    <name evidence="2" type="ORF">J2792_002504</name>
</gene>